<evidence type="ECO:0000313" key="2">
    <source>
        <dbReference type="Proteomes" id="UP001054945"/>
    </source>
</evidence>
<accession>A0AAV4NB50</accession>
<reference evidence="1 2" key="1">
    <citation type="submission" date="2021-06" db="EMBL/GenBank/DDBJ databases">
        <title>Caerostris extrusa draft genome.</title>
        <authorList>
            <person name="Kono N."/>
            <person name="Arakawa K."/>
        </authorList>
    </citation>
    <scope>NUCLEOTIDE SEQUENCE [LARGE SCALE GENOMIC DNA]</scope>
</reference>
<dbReference type="EMBL" id="BPLR01020688">
    <property type="protein sequence ID" value="GIX81574.1"/>
    <property type="molecule type" value="Genomic_DNA"/>
</dbReference>
<dbReference type="AlphaFoldDB" id="A0AAV4NB50"/>
<dbReference type="Proteomes" id="UP001054945">
    <property type="component" value="Unassembled WGS sequence"/>
</dbReference>
<evidence type="ECO:0000313" key="1">
    <source>
        <dbReference type="EMBL" id="GIX81574.1"/>
    </source>
</evidence>
<name>A0AAV4NB50_CAEEX</name>
<organism evidence="1 2">
    <name type="scientific">Caerostris extrusa</name>
    <name type="common">Bark spider</name>
    <name type="synonym">Caerostris bankana</name>
    <dbReference type="NCBI Taxonomy" id="172846"/>
    <lineage>
        <taxon>Eukaryota</taxon>
        <taxon>Metazoa</taxon>
        <taxon>Ecdysozoa</taxon>
        <taxon>Arthropoda</taxon>
        <taxon>Chelicerata</taxon>
        <taxon>Arachnida</taxon>
        <taxon>Araneae</taxon>
        <taxon>Araneomorphae</taxon>
        <taxon>Entelegynae</taxon>
        <taxon>Araneoidea</taxon>
        <taxon>Araneidae</taxon>
        <taxon>Caerostris</taxon>
    </lineage>
</organism>
<sequence length="79" mass="8849">MDCESGHLVWIVRGHLVWIVGEWVSGMDLPKWGGCVWIVKMASGMNCESGQSGMDCESGIWYGLWKWVSDMDCESGHLV</sequence>
<protein>
    <submittedName>
        <fullName evidence="1">Uncharacterized protein</fullName>
    </submittedName>
</protein>
<comment type="caution">
    <text evidence="1">The sequence shown here is derived from an EMBL/GenBank/DDBJ whole genome shotgun (WGS) entry which is preliminary data.</text>
</comment>
<gene>
    <name evidence="1" type="ORF">CEXT_761761</name>
</gene>
<proteinExistence type="predicted"/>
<keyword evidence="2" id="KW-1185">Reference proteome</keyword>